<feature type="domain" description="Mur ligase central" evidence="12">
    <location>
        <begin position="44"/>
        <end position="270"/>
    </location>
</feature>
<evidence type="ECO:0000256" key="10">
    <source>
        <dbReference type="PIRNR" id="PIRNR001563"/>
    </source>
</evidence>
<keyword evidence="6 10" id="KW-0067">ATP-binding</keyword>
<dbReference type="PANTHER" id="PTHR11136">
    <property type="entry name" value="FOLYLPOLYGLUTAMATE SYNTHASE-RELATED"/>
    <property type="match status" value="1"/>
</dbReference>
<evidence type="ECO:0000256" key="5">
    <source>
        <dbReference type="ARBA" id="ARBA00022741"/>
    </source>
</evidence>
<sequence length="453" mass="49859">MTYQDAVRYIEEIPKFTEKHSLAYIRDFLERLGSPGLDKKVIHVAGTNGKGSVCAYMRAVLLEMGRRTGFFTSPHLIALNERIVIGREQIDNEKFLAVFEQVKATVDGMAADGVSHPSYFEFLFGMAMVAFERADVEYIILETGMGGRLDATNAVERPAVTVITSISLDHTAYLGDTVEQIAAEKAGIIKEGVPVIFDGTDPRAAAVIGERAQALHAPCRKLGKNAFEIREITRKHIAFSRASAYDKDELWTIRGCGTYQMMNVSLALAALETVLPEEYIDYERWKEAVASVVWKGRMEEVRPGIFLDGAHNPGAVEAFADTLEALGEREPVILFSAVSDKEYEKMASILCDRVKASLYIVTEISDGRRVPAGELKEVFTRYTDRPVLVCPEPAAALGTAVSRREGRSLYCIGSLYLIGELRRLITEGTACISEEAARTSEGPSAHRGGTDLC</sequence>
<evidence type="ECO:0000259" key="12">
    <source>
        <dbReference type="Pfam" id="PF08245"/>
    </source>
</evidence>
<organism evidence="13 14">
    <name type="scientific">Faecalicatena fissicatena</name>
    <dbReference type="NCBI Taxonomy" id="290055"/>
    <lineage>
        <taxon>Bacteria</taxon>
        <taxon>Bacillati</taxon>
        <taxon>Bacillota</taxon>
        <taxon>Clostridia</taxon>
        <taxon>Lachnospirales</taxon>
        <taxon>Lachnospiraceae</taxon>
        <taxon>Faecalicatena</taxon>
    </lineage>
</organism>
<keyword evidence="7" id="KW-0460">Magnesium</keyword>
<dbReference type="EC" id="6.3.2.17" evidence="2"/>
<dbReference type="Gene3D" id="3.40.1190.10">
    <property type="entry name" value="Mur-like, catalytic domain"/>
    <property type="match status" value="1"/>
</dbReference>
<evidence type="ECO:0000256" key="6">
    <source>
        <dbReference type="ARBA" id="ARBA00022840"/>
    </source>
</evidence>
<evidence type="ECO:0000313" key="14">
    <source>
        <dbReference type="Proteomes" id="UP000716906"/>
    </source>
</evidence>
<dbReference type="PIRSF" id="PIRSF001563">
    <property type="entry name" value="Folylpolyglu_synth"/>
    <property type="match status" value="1"/>
</dbReference>
<evidence type="ECO:0000256" key="2">
    <source>
        <dbReference type="ARBA" id="ARBA00013025"/>
    </source>
</evidence>
<comment type="caution">
    <text evidence="13">The sequence shown here is derived from an EMBL/GenBank/DDBJ whole genome shotgun (WGS) entry which is preliminary data.</text>
</comment>
<evidence type="ECO:0000256" key="9">
    <source>
        <dbReference type="ARBA" id="ARBA00047493"/>
    </source>
</evidence>
<dbReference type="SUPFAM" id="SSF53244">
    <property type="entry name" value="MurD-like peptide ligases, peptide-binding domain"/>
    <property type="match status" value="1"/>
</dbReference>
<evidence type="ECO:0000259" key="11">
    <source>
        <dbReference type="Pfam" id="PF02875"/>
    </source>
</evidence>
<proteinExistence type="inferred from homology"/>
<reference evidence="13 14" key="1">
    <citation type="journal article" date="2021" name="Sci. Rep.">
        <title>The distribution of antibiotic resistance genes in chicken gut microbiota commensals.</title>
        <authorList>
            <person name="Juricova H."/>
            <person name="Matiasovicova J."/>
            <person name="Kubasova T."/>
            <person name="Cejkova D."/>
            <person name="Rychlik I."/>
        </authorList>
    </citation>
    <scope>NUCLEOTIDE SEQUENCE [LARGE SCALE GENOMIC DNA]</scope>
    <source>
        <strain evidence="13 14">An773</strain>
    </source>
</reference>
<dbReference type="EMBL" id="JACLYY010000002">
    <property type="protein sequence ID" value="MBM6736900.1"/>
    <property type="molecule type" value="Genomic_DNA"/>
</dbReference>
<feature type="domain" description="Mur ligase C-terminal" evidence="11">
    <location>
        <begin position="296"/>
        <end position="403"/>
    </location>
</feature>
<comment type="catalytic activity">
    <reaction evidence="9">
        <text>(6S)-5,6,7,8-tetrahydrofolyl-(gamma-L-Glu)(n) + L-glutamate + ATP = (6S)-5,6,7,8-tetrahydrofolyl-(gamma-L-Glu)(n+1) + ADP + phosphate + H(+)</text>
        <dbReference type="Rhea" id="RHEA:10580"/>
        <dbReference type="Rhea" id="RHEA-COMP:14738"/>
        <dbReference type="Rhea" id="RHEA-COMP:14740"/>
        <dbReference type="ChEBI" id="CHEBI:15378"/>
        <dbReference type="ChEBI" id="CHEBI:29985"/>
        <dbReference type="ChEBI" id="CHEBI:30616"/>
        <dbReference type="ChEBI" id="CHEBI:43474"/>
        <dbReference type="ChEBI" id="CHEBI:141005"/>
        <dbReference type="ChEBI" id="CHEBI:456216"/>
        <dbReference type="EC" id="6.3.2.17"/>
    </reaction>
</comment>
<dbReference type="Pfam" id="PF08245">
    <property type="entry name" value="Mur_ligase_M"/>
    <property type="match status" value="1"/>
</dbReference>
<keyword evidence="14" id="KW-1185">Reference proteome</keyword>
<evidence type="ECO:0000313" key="13">
    <source>
        <dbReference type="EMBL" id="MBM6736900.1"/>
    </source>
</evidence>
<dbReference type="RefSeq" id="WP_205147747.1">
    <property type="nucleotide sequence ID" value="NZ_JACLYY010000002.1"/>
</dbReference>
<dbReference type="NCBIfam" id="TIGR01499">
    <property type="entry name" value="folC"/>
    <property type="match status" value="1"/>
</dbReference>
<name>A0ABS2E5I4_9FIRM</name>
<dbReference type="InterPro" id="IPR036565">
    <property type="entry name" value="Mur-like_cat_sf"/>
</dbReference>
<dbReference type="InterPro" id="IPR001645">
    <property type="entry name" value="Folylpolyglutamate_synth"/>
</dbReference>
<dbReference type="InterPro" id="IPR013221">
    <property type="entry name" value="Mur_ligase_cen"/>
</dbReference>
<evidence type="ECO:0000256" key="3">
    <source>
        <dbReference type="ARBA" id="ARBA00022598"/>
    </source>
</evidence>
<dbReference type="InterPro" id="IPR036615">
    <property type="entry name" value="Mur_ligase_C_dom_sf"/>
</dbReference>
<dbReference type="Gene3D" id="3.90.190.20">
    <property type="entry name" value="Mur ligase, C-terminal domain"/>
    <property type="match status" value="1"/>
</dbReference>
<dbReference type="SUPFAM" id="SSF53623">
    <property type="entry name" value="MurD-like peptide ligases, catalytic domain"/>
    <property type="match status" value="1"/>
</dbReference>
<dbReference type="Pfam" id="PF02875">
    <property type="entry name" value="Mur_ligase_C"/>
    <property type="match status" value="1"/>
</dbReference>
<protein>
    <recommendedName>
        <fullName evidence="2">tetrahydrofolate synthase</fullName>
        <ecNumber evidence="2">6.3.2.17</ecNumber>
    </recommendedName>
    <alternativeName>
        <fullName evidence="8">Tetrahydrofolylpolyglutamate synthase</fullName>
    </alternativeName>
</protein>
<comment type="similarity">
    <text evidence="1 10">Belongs to the folylpolyglutamate synthase family.</text>
</comment>
<keyword evidence="5 10" id="KW-0547">Nucleotide-binding</keyword>
<evidence type="ECO:0000256" key="8">
    <source>
        <dbReference type="ARBA" id="ARBA00030592"/>
    </source>
</evidence>
<dbReference type="InterPro" id="IPR004101">
    <property type="entry name" value="Mur_ligase_C"/>
</dbReference>
<dbReference type="Proteomes" id="UP000716906">
    <property type="component" value="Unassembled WGS sequence"/>
</dbReference>
<gene>
    <name evidence="13" type="ORF">H7U36_02075</name>
</gene>
<evidence type="ECO:0000256" key="1">
    <source>
        <dbReference type="ARBA" id="ARBA00008276"/>
    </source>
</evidence>
<evidence type="ECO:0000256" key="4">
    <source>
        <dbReference type="ARBA" id="ARBA00022723"/>
    </source>
</evidence>
<keyword evidence="3 10" id="KW-0436">Ligase</keyword>
<keyword evidence="4" id="KW-0479">Metal-binding</keyword>
<accession>A0ABS2E5I4</accession>
<dbReference type="PANTHER" id="PTHR11136:SF0">
    <property type="entry name" value="DIHYDROFOLATE SYNTHETASE-RELATED"/>
    <property type="match status" value="1"/>
</dbReference>
<evidence type="ECO:0000256" key="7">
    <source>
        <dbReference type="ARBA" id="ARBA00022842"/>
    </source>
</evidence>